<dbReference type="AlphaFoldDB" id="A0A497ZBL0"/>
<keyword evidence="6" id="KW-1185">Reference proteome</keyword>
<keyword evidence="1" id="KW-0732">Signal</keyword>
<keyword evidence="3" id="KW-0812">Transmembrane</keyword>
<dbReference type="GO" id="GO:0042597">
    <property type="term" value="C:periplasmic space"/>
    <property type="evidence" value="ECO:0007669"/>
    <property type="project" value="InterPro"/>
</dbReference>
<keyword evidence="2 5" id="KW-0456">Lyase</keyword>
<evidence type="ECO:0000256" key="2">
    <source>
        <dbReference type="ARBA" id="ARBA00023239"/>
    </source>
</evidence>
<name>A0A497ZBL0_9RHOB</name>
<keyword evidence="3" id="KW-1133">Transmembrane helix</keyword>
<gene>
    <name evidence="5" type="ORF">CLV75_2927</name>
</gene>
<dbReference type="EMBL" id="RCCT01000004">
    <property type="protein sequence ID" value="RLK03554.1"/>
    <property type="molecule type" value="Genomic_DNA"/>
</dbReference>
<dbReference type="InterPro" id="IPR008929">
    <property type="entry name" value="Chondroitin_lyas"/>
</dbReference>
<evidence type="ECO:0000313" key="5">
    <source>
        <dbReference type="EMBL" id="RLK03554.1"/>
    </source>
</evidence>
<comment type="caution">
    <text evidence="5">The sequence shown here is derived from an EMBL/GenBank/DDBJ whole genome shotgun (WGS) entry which is preliminary data.</text>
</comment>
<evidence type="ECO:0000256" key="1">
    <source>
        <dbReference type="ARBA" id="ARBA00022729"/>
    </source>
</evidence>
<accession>A0A497ZBL0</accession>
<protein>
    <submittedName>
        <fullName evidence="5">Alginate lyase</fullName>
    </submittedName>
</protein>
<evidence type="ECO:0000259" key="4">
    <source>
        <dbReference type="Pfam" id="PF05426"/>
    </source>
</evidence>
<keyword evidence="3" id="KW-0472">Membrane</keyword>
<evidence type="ECO:0000313" key="6">
    <source>
        <dbReference type="Proteomes" id="UP000271700"/>
    </source>
</evidence>
<proteinExistence type="predicted"/>
<sequence>MLEQLKSDFKRSSPLIRISIIALFPLYLLYRLHRYRRDIRRNRINTSFSVQRMGDISGTLRDVKQELIDPKLESEINDLADTFALCRIVGNDLEPRHKVGQSLSNVRFILDNEPEFDGVKKLWLLNRIFNTETEAKIISLLEERGQTYRRIAFDPEEYQSIGYSFDKFKQPDMFYDGHLEIDSTSTRTTQAIMQAYRVRNNYVMHNNGARNAALEFCLEYGKWALPFDGNCFLTSSGWARLHSNILEARDKRYFVVPMARITNNQDLLEPNNTFSAEEEPQLVFRCDAPLRFNEDLPYGRRPKVELFMHLGIEGPWKRWPVEDFDIPPRRVHPDGHRVGQAGWVARLASGKAHLEQADRKAFVNRGLARAAAIRSTLDMLSMRPVRAALAQDQALTYDLTTADPAQSEDWAAVREAAQQALDRGPFSVTQKPEPGPSGDLRDYFHPAPYWWPNPNSKDGLPYVRRDGERLPGTELYEAESGRFDRTRLQRVFDDTTALALASTLQDADPSFHAHACSILRTWFLDAETGMKPNLSYAQVRLGHQGNMGAAHGVIETKDFYFLLDAVRLLRDSHITDRMKEWSSEFFDWFTDSVQGRQECRAANNHGTCYDLQAASLAAFLEKEDILQAIDLRAQARAISTITPDGDQPHELQRTLTQHYWAFNLQSWVNLFDLLSAAGLRPWQSEAGERVRVGLRRMLMLSKQNWEHPQIKPFDSNRLLPLNETLKNQTGEDILGRAESDGPVSFFPHDGVAPFWRLTRLGR</sequence>
<organism evidence="5 6">
    <name type="scientific">Ruegeria conchae</name>
    <dbReference type="NCBI Taxonomy" id="981384"/>
    <lineage>
        <taxon>Bacteria</taxon>
        <taxon>Pseudomonadati</taxon>
        <taxon>Pseudomonadota</taxon>
        <taxon>Alphaproteobacteria</taxon>
        <taxon>Rhodobacterales</taxon>
        <taxon>Roseobacteraceae</taxon>
        <taxon>Ruegeria</taxon>
    </lineage>
</organism>
<dbReference type="Pfam" id="PF05426">
    <property type="entry name" value="Alginate_lyase"/>
    <property type="match status" value="1"/>
</dbReference>
<reference evidence="5 6" key="1">
    <citation type="submission" date="2018-10" db="EMBL/GenBank/DDBJ databases">
        <title>Genomic Encyclopedia of Archaeal and Bacterial Type Strains, Phase II (KMG-II): from individual species to whole genera.</title>
        <authorList>
            <person name="Goeker M."/>
        </authorList>
    </citation>
    <scope>NUCLEOTIDE SEQUENCE [LARGE SCALE GENOMIC DNA]</scope>
    <source>
        <strain evidence="5 6">DSM 29317</strain>
    </source>
</reference>
<evidence type="ECO:0000256" key="3">
    <source>
        <dbReference type="SAM" id="Phobius"/>
    </source>
</evidence>
<feature type="transmembrane region" description="Helical" evidence="3">
    <location>
        <begin position="15"/>
        <end position="33"/>
    </location>
</feature>
<dbReference type="Gene3D" id="1.50.10.100">
    <property type="entry name" value="Chondroitin AC/alginate lyase"/>
    <property type="match status" value="1"/>
</dbReference>
<dbReference type="InterPro" id="IPR008397">
    <property type="entry name" value="Alginate_lyase_dom"/>
</dbReference>
<dbReference type="GO" id="GO:0016829">
    <property type="term" value="F:lyase activity"/>
    <property type="evidence" value="ECO:0007669"/>
    <property type="project" value="UniProtKB-KW"/>
</dbReference>
<feature type="domain" description="Alginate lyase" evidence="4">
    <location>
        <begin position="427"/>
        <end position="693"/>
    </location>
</feature>
<dbReference type="STRING" id="981384.GCA_000192475_00707"/>
<dbReference type="Proteomes" id="UP000271700">
    <property type="component" value="Unassembled WGS sequence"/>
</dbReference>
<dbReference type="SUPFAM" id="SSF48230">
    <property type="entry name" value="Chondroitin AC/alginate lyase"/>
    <property type="match status" value="1"/>
</dbReference>